<proteinExistence type="predicted"/>
<dbReference type="AlphaFoldDB" id="A0A5M6J234"/>
<evidence type="ECO:0000313" key="3">
    <source>
        <dbReference type="Proteomes" id="UP000325255"/>
    </source>
</evidence>
<gene>
    <name evidence="2" type="ORF">F1189_00555</name>
</gene>
<dbReference type="OrthoDB" id="7280162at2"/>
<keyword evidence="3" id="KW-1185">Reference proteome</keyword>
<name>A0A5M6J234_9PROT</name>
<feature type="compositionally biased region" description="Low complexity" evidence="1">
    <location>
        <begin position="12"/>
        <end position="23"/>
    </location>
</feature>
<feature type="compositionally biased region" description="Basic and acidic residues" evidence="1">
    <location>
        <begin position="48"/>
        <end position="58"/>
    </location>
</feature>
<reference evidence="2 3" key="1">
    <citation type="submission" date="2019-09" db="EMBL/GenBank/DDBJ databases">
        <title>Genome sequence of Rhodovastum atsumiense, a diverse member of the Acetobacteraceae family of non-sulfur purple photosynthetic bacteria.</title>
        <authorList>
            <person name="Meyer T."/>
            <person name="Kyndt J."/>
        </authorList>
    </citation>
    <scope>NUCLEOTIDE SEQUENCE [LARGE SCALE GENOMIC DNA]</scope>
    <source>
        <strain evidence="2 3">DSM 21279</strain>
    </source>
</reference>
<comment type="caution">
    <text evidence="2">The sequence shown here is derived from an EMBL/GenBank/DDBJ whole genome shotgun (WGS) entry which is preliminary data.</text>
</comment>
<dbReference type="RefSeq" id="WP_150038398.1">
    <property type="nucleotide sequence ID" value="NZ_OW485601.1"/>
</dbReference>
<evidence type="ECO:0000313" key="2">
    <source>
        <dbReference type="EMBL" id="KAA5614652.1"/>
    </source>
</evidence>
<sequence length="65" mass="6606">MSRTDSRSGNDTPSTPATSPASSEMDRAHEAAGDGVLPGSVPAGLTVKELEDRARAPAKDVPATD</sequence>
<evidence type="ECO:0000256" key="1">
    <source>
        <dbReference type="SAM" id="MobiDB-lite"/>
    </source>
</evidence>
<protein>
    <submittedName>
        <fullName evidence="2">Uncharacterized protein</fullName>
    </submittedName>
</protein>
<accession>A0A5M6J234</accession>
<dbReference type="EMBL" id="VWPK01000001">
    <property type="protein sequence ID" value="KAA5614652.1"/>
    <property type="molecule type" value="Genomic_DNA"/>
</dbReference>
<feature type="region of interest" description="Disordered" evidence="1">
    <location>
        <begin position="1"/>
        <end position="65"/>
    </location>
</feature>
<dbReference type="Proteomes" id="UP000325255">
    <property type="component" value="Unassembled WGS sequence"/>
</dbReference>
<organism evidence="2 3">
    <name type="scientific">Rhodovastum atsumiense</name>
    <dbReference type="NCBI Taxonomy" id="504468"/>
    <lineage>
        <taxon>Bacteria</taxon>
        <taxon>Pseudomonadati</taxon>
        <taxon>Pseudomonadota</taxon>
        <taxon>Alphaproteobacteria</taxon>
        <taxon>Acetobacterales</taxon>
        <taxon>Acetobacteraceae</taxon>
        <taxon>Rhodovastum</taxon>
    </lineage>
</organism>